<evidence type="ECO:0000313" key="1">
    <source>
        <dbReference type="EMBL" id="GFS00271.1"/>
    </source>
</evidence>
<feature type="non-terminal residue" evidence="1">
    <location>
        <position position="64"/>
    </location>
</feature>
<keyword evidence="2" id="KW-1185">Reference proteome</keyword>
<dbReference type="Proteomes" id="UP000762676">
    <property type="component" value="Unassembled WGS sequence"/>
</dbReference>
<dbReference type="AlphaFoldDB" id="A0AAV4HS06"/>
<evidence type="ECO:0000313" key="2">
    <source>
        <dbReference type="Proteomes" id="UP000762676"/>
    </source>
</evidence>
<organism evidence="1 2">
    <name type="scientific">Elysia marginata</name>
    <dbReference type="NCBI Taxonomy" id="1093978"/>
    <lineage>
        <taxon>Eukaryota</taxon>
        <taxon>Metazoa</taxon>
        <taxon>Spiralia</taxon>
        <taxon>Lophotrochozoa</taxon>
        <taxon>Mollusca</taxon>
        <taxon>Gastropoda</taxon>
        <taxon>Heterobranchia</taxon>
        <taxon>Euthyneura</taxon>
        <taxon>Panpulmonata</taxon>
        <taxon>Sacoglossa</taxon>
        <taxon>Placobranchoidea</taxon>
        <taxon>Plakobranchidae</taxon>
        <taxon>Elysia</taxon>
    </lineage>
</organism>
<gene>
    <name evidence="1" type="ORF">ElyMa_004550100</name>
</gene>
<proteinExistence type="predicted"/>
<sequence>MTCKALQHPAAHITNLDENNQSKYQTSLATQKSNKADQPNDQLTHAEIVACIESVHAQLEEEHQ</sequence>
<protein>
    <submittedName>
        <fullName evidence="1">Ras GTPase-activating protein nGAP-like isoform X6</fullName>
    </submittedName>
</protein>
<comment type="caution">
    <text evidence="1">The sequence shown here is derived from an EMBL/GenBank/DDBJ whole genome shotgun (WGS) entry which is preliminary data.</text>
</comment>
<dbReference type="EMBL" id="BMAT01009176">
    <property type="protein sequence ID" value="GFS00271.1"/>
    <property type="molecule type" value="Genomic_DNA"/>
</dbReference>
<reference evidence="1 2" key="1">
    <citation type="journal article" date="2021" name="Elife">
        <title>Chloroplast acquisition without the gene transfer in kleptoplastic sea slugs, Plakobranchus ocellatus.</title>
        <authorList>
            <person name="Maeda T."/>
            <person name="Takahashi S."/>
            <person name="Yoshida T."/>
            <person name="Shimamura S."/>
            <person name="Takaki Y."/>
            <person name="Nagai Y."/>
            <person name="Toyoda A."/>
            <person name="Suzuki Y."/>
            <person name="Arimoto A."/>
            <person name="Ishii H."/>
            <person name="Satoh N."/>
            <person name="Nishiyama T."/>
            <person name="Hasebe M."/>
            <person name="Maruyama T."/>
            <person name="Minagawa J."/>
            <person name="Obokata J."/>
            <person name="Shigenobu S."/>
        </authorList>
    </citation>
    <scope>NUCLEOTIDE SEQUENCE [LARGE SCALE GENOMIC DNA]</scope>
</reference>
<accession>A0AAV4HS06</accession>
<name>A0AAV4HS06_9GAST</name>